<protein>
    <submittedName>
        <fullName evidence="2">Uncharacterized protein</fullName>
    </submittedName>
</protein>
<proteinExistence type="predicted"/>
<organism evidence="2 3">
    <name type="scientific">Kitasatospora atroaurantiaca</name>
    <dbReference type="NCBI Taxonomy" id="285545"/>
    <lineage>
        <taxon>Bacteria</taxon>
        <taxon>Bacillati</taxon>
        <taxon>Actinomycetota</taxon>
        <taxon>Actinomycetes</taxon>
        <taxon>Kitasatosporales</taxon>
        <taxon>Streptomycetaceae</taxon>
        <taxon>Kitasatospora</taxon>
    </lineage>
</organism>
<name>A0A561EZP4_9ACTN</name>
<gene>
    <name evidence="2" type="ORF">FB465_6244</name>
</gene>
<evidence type="ECO:0000313" key="2">
    <source>
        <dbReference type="EMBL" id="TWE21077.1"/>
    </source>
</evidence>
<dbReference type="OrthoDB" id="4310322at2"/>
<keyword evidence="3" id="KW-1185">Reference proteome</keyword>
<dbReference type="Proteomes" id="UP000318416">
    <property type="component" value="Unassembled WGS sequence"/>
</dbReference>
<evidence type="ECO:0000256" key="1">
    <source>
        <dbReference type="SAM" id="Phobius"/>
    </source>
</evidence>
<dbReference type="AlphaFoldDB" id="A0A561EZP4"/>
<keyword evidence="1" id="KW-0812">Transmembrane</keyword>
<dbReference type="EMBL" id="VIVR01000001">
    <property type="protein sequence ID" value="TWE21077.1"/>
    <property type="molecule type" value="Genomic_DNA"/>
</dbReference>
<reference evidence="2 3" key="1">
    <citation type="submission" date="2019-06" db="EMBL/GenBank/DDBJ databases">
        <title>Sequencing the genomes of 1000 actinobacteria strains.</title>
        <authorList>
            <person name="Klenk H.-P."/>
        </authorList>
    </citation>
    <scope>NUCLEOTIDE SEQUENCE [LARGE SCALE GENOMIC DNA]</scope>
    <source>
        <strain evidence="2 3">DSM 41649</strain>
    </source>
</reference>
<keyword evidence="1" id="KW-0472">Membrane</keyword>
<comment type="caution">
    <text evidence="2">The sequence shown here is derived from an EMBL/GenBank/DDBJ whole genome shotgun (WGS) entry which is preliminary data.</text>
</comment>
<evidence type="ECO:0000313" key="3">
    <source>
        <dbReference type="Proteomes" id="UP000318416"/>
    </source>
</evidence>
<keyword evidence="1" id="KW-1133">Transmembrane helix</keyword>
<sequence length="163" mass="17333">MQQHRRSAWIWAAAVAASIALAVVGGFALFGGFSAGCGGQEGRLAALQELDLFRKAPEGSRPVAGQEVSANCVEDSGDAWMEASLDYTYDGDATKVLDHYRATLPGLGWRQVASPRVGETCFERETGAGRAAARIRFADLNLQDRTYRVFAVAAVDGDGSCSD</sequence>
<accession>A0A561EZP4</accession>
<feature type="transmembrane region" description="Helical" evidence="1">
    <location>
        <begin position="9"/>
        <end position="33"/>
    </location>
</feature>
<dbReference type="RefSeq" id="WP_145795823.1">
    <property type="nucleotide sequence ID" value="NZ_BAAABR010000047.1"/>
</dbReference>